<organism evidence="1">
    <name type="scientific">marine sediment metagenome</name>
    <dbReference type="NCBI Taxonomy" id="412755"/>
    <lineage>
        <taxon>unclassified sequences</taxon>
        <taxon>metagenomes</taxon>
        <taxon>ecological metagenomes</taxon>
    </lineage>
</organism>
<gene>
    <name evidence="1" type="ORF">S01H1_23709</name>
</gene>
<dbReference type="AlphaFoldDB" id="X0UF84"/>
<dbReference type="Gene3D" id="3.40.720.10">
    <property type="entry name" value="Alkaline Phosphatase, subunit A"/>
    <property type="match status" value="1"/>
</dbReference>
<evidence type="ECO:0008006" key="2">
    <source>
        <dbReference type="Google" id="ProtNLM"/>
    </source>
</evidence>
<comment type="caution">
    <text evidence="1">The sequence shown here is derived from an EMBL/GenBank/DDBJ whole genome shotgun (WGS) entry which is preliminary data.</text>
</comment>
<evidence type="ECO:0000313" key="1">
    <source>
        <dbReference type="EMBL" id="GAF87170.1"/>
    </source>
</evidence>
<dbReference type="EMBL" id="BARS01013792">
    <property type="protein sequence ID" value="GAF87170.1"/>
    <property type="molecule type" value="Genomic_DNA"/>
</dbReference>
<dbReference type="SUPFAM" id="SSF53649">
    <property type="entry name" value="Alkaline phosphatase-like"/>
    <property type="match status" value="1"/>
</dbReference>
<sequence length="54" mass="6194">MNLMNQIKHIIFCIIDDVRSDQFFKLIDAGSLPNLKQLMTQGIHSKNCITDFPS</sequence>
<name>X0UF84_9ZZZZ</name>
<proteinExistence type="predicted"/>
<protein>
    <recommendedName>
        <fullName evidence="2">Sulfatase N-terminal domain-containing protein</fullName>
    </recommendedName>
</protein>
<accession>X0UF84</accession>
<reference evidence="1" key="1">
    <citation type="journal article" date="2014" name="Front. Microbiol.">
        <title>High frequency of phylogenetically diverse reductive dehalogenase-homologous genes in deep subseafloor sedimentary metagenomes.</title>
        <authorList>
            <person name="Kawai M."/>
            <person name="Futagami T."/>
            <person name="Toyoda A."/>
            <person name="Takaki Y."/>
            <person name="Nishi S."/>
            <person name="Hori S."/>
            <person name="Arai W."/>
            <person name="Tsubouchi T."/>
            <person name="Morono Y."/>
            <person name="Uchiyama I."/>
            <person name="Ito T."/>
            <person name="Fujiyama A."/>
            <person name="Inagaki F."/>
            <person name="Takami H."/>
        </authorList>
    </citation>
    <scope>NUCLEOTIDE SEQUENCE</scope>
    <source>
        <strain evidence="1">Expedition CK06-06</strain>
    </source>
</reference>
<feature type="non-terminal residue" evidence="1">
    <location>
        <position position="54"/>
    </location>
</feature>
<dbReference type="InterPro" id="IPR017850">
    <property type="entry name" value="Alkaline_phosphatase_core_sf"/>
</dbReference>